<dbReference type="EMBL" id="LRBV02000010">
    <property type="status" value="NOT_ANNOTATED_CDS"/>
    <property type="molecule type" value="Genomic_DNA"/>
</dbReference>
<feature type="repeat" description="PPR" evidence="3">
    <location>
        <begin position="283"/>
        <end position="317"/>
    </location>
</feature>
<dbReference type="EnsemblPlants" id="QL10p025368:mrna">
    <property type="protein sequence ID" value="QL10p025368:mrna"/>
    <property type="gene ID" value="QL10p025368"/>
</dbReference>
<evidence type="ECO:0000256" key="1">
    <source>
        <dbReference type="ARBA" id="ARBA00007626"/>
    </source>
</evidence>
<dbReference type="InParanoid" id="A0A7N2MPW6"/>
<dbReference type="Proteomes" id="UP000594261">
    <property type="component" value="Chromosome 10"/>
</dbReference>
<feature type="repeat" description="PPR" evidence="3">
    <location>
        <begin position="248"/>
        <end position="282"/>
    </location>
</feature>
<evidence type="ECO:0000313" key="6">
    <source>
        <dbReference type="Proteomes" id="UP000594261"/>
    </source>
</evidence>
<sequence length="772" mass="86384">MMLGTGFELKQHTLFSPVSTMAFPTIPSASASAISFSQFQTKNKNNNVGKEATKSNSINQSSKVSVSVNKRRHSKSYLERQSAILQLQQASSQSHFDSALARLGGMLKVQDLNAVLRNFGTLGRWQDLSQLFEWMQQNGKINASSYSSYMKFMRKNLNPVKAMEIYNGIKDESAKNNVFICNSVLSCLVRNGKFDSSIKMFHQMKQDGLMPDVVTYSALLAGCIKVKHGYSKALELVRELQHSGLHMDSVIYGTLLAICASHTKLEEAESYFNQMKDEGHSPNVFHYSSLLNAYSISGNYRKANELVQDMKSAGLVPNKVILTTLLKVYVRGGLFEKSRELLAELETLGYADEESIALSGAEYLIAVMVAFFLNRSYTVLALSSGSALGAAFDGVPFFPSKFWDAEDRIVLGYTSRPFGLSLHVLSNVSPRFGPWALIVAFKALPCSNLLDLLEMPYCLLMDGLAKAGRIDEAKSLFQEIKEKSIRSDGYAHSIMISAFCRGGLLEEAKQLARDFEATYDRYDLVMLNTMLCAYCRAGEMESAMQMLRKMDELAICPDYNTFSILIKFFCKERLYLLAYQTMEDMGSKGHHPEEELCSTLIFHLGKIKAHSEAFSVYNMLRHSKRTMCKALHEKILHILIAGGLLKDAYVVVKDNAGLISKPAVKKFATAFLKSGNINLINDVIKAIHGSGHKIDQELFQMAISRYIEQPEKKELLLQLLQWMPGQGYVVDSSTRNLILQNSQLFGRQLIAEILSKQHMVSKASRSCRETTN</sequence>
<dbReference type="Gramene" id="QL10p025368:mrna">
    <property type="protein sequence ID" value="QL10p025368:mrna"/>
    <property type="gene ID" value="QL10p025368"/>
</dbReference>
<evidence type="ECO:0000256" key="4">
    <source>
        <dbReference type="SAM" id="MobiDB-lite"/>
    </source>
</evidence>
<dbReference type="GO" id="GO:0010019">
    <property type="term" value="P:chloroplast-nucleus signaling pathway"/>
    <property type="evidence" value="ECO:0007669"/>
    <property type="project" value="TreeGrafter"/>
</dbReference>
<reference evidence="5 6" key="1">
    <citation type="journal article" date="2016" name="G3 (Bethesda)">
        <title>First Draft Assembly and Annotation of the Genome of a California Endemic Oak Quercus lobata Nee (Fagaceae).</title>
        <authorList>
            <person name="Sork V.L."/>
            <person name="Fitz-Gibbon S.T."/>
            <person name="Puiu D."/>
            <person name="Crepeau M."/>
            <person name="Gugger P.F."/>
            <person name="Sherman R."/>
            <person name="Stevens K."/>
            <person name="Langley C.H."/>
            <person name="Pellegrini M."/>
            <person name="Salzberg S.L."/>
        </authorList>
    </citation>
    <scope>NUCLEOTIDE SEQUENCE [LARGE SCALE GENOMIC DNA]</scope>
    <source>
        <strain evidence="5 6">cv. SW786</strain>
    </source>
</reference>
<feature type="repeat" description="PPR" evidence="3">
    <location>
        <begin position="558"/>
        <end position="592"/>
    </location>
</feature>
<feature type="region of interest" description="Disordered" evidence="4">
    <location>
        <begin position="46"/>
        <end position="72"/>
    </location>
</feature>
<dbReference type="OMA" id="RRNISCA"/>
<comment type="similarity">
    <text evidence="1">Belongs to the PPR family. P subfamily.</text>
</comment>
<keyword evidence="6" id="KW-1185">Reference proteome</keyword>
<feature type="compositionally biased region" description="Low complexity" evidence="4">
    <location>
        <begin position="54"/>
        <end position="68"/>
    </location>
</feature>
<evidence type="ECO:0000256" key="2">
    <source>
        <dbReference type="ARBA" id="ARBA00022737"/>
    </source>
</evidence>
<organism evidence="5 6">
    <name type="scientific">Quercus lobata</name>
    <name type="common">Valley oak</name>
    <dbReference type="NCBI Taxonomy" id="97700"/>
    <lineage>
        <taxon>Eukaryota</taxon>
        <taxon>Viridiplantae</taxon>
        <taxon>Streptophyta</taxon>
        <taxon>Embryophyta</taxon>
        <taxon>Tracheophyta</taxon>
        <taxon>Spermatophyta</taxon>
        <taxon>Magnoliopsida</taxon>
        <taxon>eudicotyledons</taxon>
        <taxon>Gunneridae</taxon>
        <taxon>Pentapetalae</taxon>
        <taxon>rosids</taxon>
        <taxon>fabids</taxon>
        <taxon>Fagales</taxon>
        <taxon>Fagaceae</taxon>
        <taxon>Quercus</taxon>
    </lineage>
</organism>
<feature type="repeat" description="PPR" evidence="3">
    <location>
        <begin position="453"/>
        <end position="487"/>
    </location>
</feature>
<dbReference type="Gene3D" id="1.25.40.10">
    <property type="entry name" value="Tetratricopeptide repeat domain"/>
    <property type="match status" value="4"/>
</dbReference>
<protein>
    <recommendedName>
        <fullName evidence="7">Pentatricopeptide repeat-containing protein</fullName>
    </recommendedName>
</protein>
<proteinExistence type="inferred from homology"/>
<accession>A0A7N2MPW6</accession>
<dbReference type="SUPFAM" id="SSF81901">
    <property type="entry name" value="HCP-like"/>
    <property type="match status" value="1"/>
</dbReference>
<dbReference type="PANTHER" id="PTHR47936:SF1">
    <property type="entry name" value="PENTATRICOPEPTIDE REPEAT-CONTAINING PROTEIN GUN1, CHLOROPLASTIC"/>
    <property type="match status" value="1"/>
</dbReference>
<dbReference type="NCBIfam" id="TIGR00756">
    <property type="entry name" value="PPR"/>
    <property type="match status" value="5"/>
</dbReference>
<dbReference type="InterPro" id="IPR011990">
    <property type="entry name" value="TPR-like_helical_dom_sf"/>
</dbReference>
<reference evidence="5" key="2">
    <citation type="submission" date="2021-01" db="UniProtKB">
        <authorList>
            <consortium name="EnsemblPlants"/>
        </authorList>
    </citation>
    <scope>IDENTIFICATION</scope>
</reference>
<evidence type="ECO:0000313" key="5">
    <source>
        <dbReference type="EnsemblPlants" id="QL10p025368:mrna"/>
    </source>
</evidence>
<dbReference type="PROSITE" id="PS51375">
    <property type="entry name" value="PPR"/>
    <property type="match status" value="7"/>
</dbReference>
<dbReference type="Pfam" id="PF13041">
    <property type="entry name" value="PPR_2"/>
    <property type="match status" value="4"/>
</dbReference>
<dbReference type="Pfam" id="PF01535">
    <property type="entry name" value="PPR"/>
    <property type="match status" value="1"/>
</dbReference>
<dbReference type="FunCoup" id="A0A7N2MPW6">
    <property type="interactions" value="1672"/>
</dbReference>
<dbReference type="PANTHER" id="PTHR47936">
    <property type="entry name" value="PPR_LONG DOMAIN-CONTAINING PROTEIN"/>
    <property type="match status" value="1"/>
</dbReference>
<dbReference type="GO" id="GO:0031930">
    <property type="term" value="P:mitochondria-nucleus signaling pathway"/>
    <property type="evidence" value="ECO:0007669"/>
    <property type="project" value="TreeGrafter"/>
</dbReference>
<feature type="repeat" description="PPR" evidence="3">
    <location>
        <begin position="177"/>
        <end position="211"/>
    </location>
</feature>
<dbReference type="InterPro" id="IPR002885">
    <property type="entry name" value="PPR_rpt"/>
</dbReference>
<keyword evidence="2" id="KW-0677">Repeat</keyword>
<dbReference type="GO" id="GO:0009507">
    <property type="term" value="C:chloroplast"/>
    <property type="evidence" value="ECO:0007669"/>
    <property type="project" value="TreeGrafter"/>
</dbReference>
<evidence type="ECO:0000256" key="3">
    <source>
        <dbReference type="PROSITE-ProRule" id="PRU00708"/>
    </source>
</evidence>
<name>A0A7N2MPW6_QUELO</name>
<dbReference type="AlphaFoldDB" id="A0A7N2MPW6"/>
<evidence type="ECO:0008006" key="7">
    <source>
        <dbReference type="Google" id="ProtNLM"/>
    </source>
</evidence>
<feature type="repeat" description="PPR" evidence="3">
    <location>
        <begin position="523"/>
        <end position="557"/>
    </location>
</feature>
<feature type="repeat" description="PPR" evidence="3">
    <location>
        <begin position="212"/>
        <end position="247"/>
    </location>
</feature>